<evidence type="ECO:0000313" key="3">
    <source>
        <dbReference type="EMBL" id="GLD31258.1"/>
    </source>
</evidence>
<dbReference type="EMBL" id="BRXE01000037">
    <property type="protein sequence ID" value="GLB83967.1"/>
    <property type="molecule type" value="Genomic_DNA"/>
</dbReference>
<organism evidence="3 4">
    <name type="scientific">Mycobacterium kiyosense</name>
    <dbReference type="NCBI Taxonomy" id="2871094"/>
    <lineage>
        <taxon>Bacteria</taxon>
        <taxon>Bacillati</taxon>
        <taxon>Actinomycetota</taxon>
        <taxon>Actinomycetes</taxon>
        <taxon>Mycobacteriales</taxon>
        <taxon>Mycobacteriaceae</taxon>
        <taxon>Mycobacterium</taxon>
    </lineage>
</organism>
<dbReference type="Proteomes" id="UP001064782">
    <property type="component" value="Unassembled WGS sequence"/>
</dbReference>
<dbReference type="GeneID" id="83630626"/>
<comment type="caution">
    <text evidence="3">The sequence shown here is derived from an EMBL/GenBank/DDBJ whole genome shotgun (WGS) entry which is preliminary data.</text>
</comment>
<evidence type="ECO:0000259" key="1">
    <source>
        <dbReference type="Pfam" id="PF13810"/>
    </source>
</evidence>
<dbReference type="RefSeq" id="WP_238305102.1">
    <property type="nucleotide sequence ID" value="NZ_BRXE01000037.1"/>
</dbReference>
<dbReference type="InterPro" id="IPR025442">
    <property type="entry name" value="DUF4185"/>
</dbReference>
<protein>
    <recommendedName>
        <fullName evidence="1">DUF4185 domain-containing protein</fullName>
    </recommendedName>
</protein>
<gene>
    <name evidence="3" type="ORF">Mkiyose1413_31410</name>
    <name evidence="2" type="ORF">SRL2020028_32230</name>
</gene>
<evidence type="ECO:0000313" key="4">
    <source>
        <dbReference type="Proteomes" id="UP001064782"/>
    </source>
</evidence>
<name>A0A9P3Q5H9_9MYCO</name>
<proteinExistence type="predicted"/>
<dbReference type="Proteomes" id="UP001165663">
    <property type="component" value="Unassembled WGS sequence"/>
</dbReference>
<dbReference type="EMBL" id="BRZI01000022">
    <property type="protein sequence ID" value="GLD31258.1"/>
    <property type="molecule type" value="Genomic_DNA"/>
</dbReference>
<evidence type="ECO:0000313" key="2">
    <source>
        <dbReference type="EMBL" id="GLB83967.1"/>
    </source>
</evidence>
<keyword evidence="4" id="KW-1185">Reference proteome</keyword>
<reference evidence="3" key="1">
    <citation type="submission" date="2022-08" db="EMBL/GenBank/DDBJ databases">
        <title>Mycobacterium kiyosense sp. nov., scotochromogenic slow-glowing species isolated from respiratory specimens.</title>
        <authorList>
            <person name="Fukano H."/>
            <person name="Kazumi Y."/>
            <person name="Sakagami N."/>
            <person name="Ato M."/>
            <person name="Mitarai S."/>
            <person name="Hoshino Y."/>
        </authorList>
    </citation>
    <scope>NUCLEOTIDE SEQUENCE</scope>
    <source>
        <strain evidence="3">1413</strain>
        <strain evidence="2">SRL2020-028</strain>
    </source>
</reference>
<sequence length="564" mass="59148">MGRPQKSQVFKANVNALGNIAQPLRDAAKTLASSGERVHTTVQEFDWEGAARESAVARSDRELTQNRIVAADLDALADAYENGKKTMGPMIDGLKSKARGLEGNHFEVSENWDVKDTYDYAAARKLATMMDPADTAGLQEQITQLQNRRANEAATEGGNLGRLADELGVADTNTATAISNAVAALGGANGPKLAPPPLAPGQVANRGAVAGTDNPGAIPGIRAADLGEVIQLPNGKYVAIFGDSYANPGVGGEGNPHYSSVAVPVTFDEQGRPHFGSPLNGTTLNPGLPNEVQGSSPLFPLPQAAIKAGANNTLPAGSITTRDGRTYMMVVGTNTTAADPLKPVGSWLVEVNNNPAGGWRAVETDGHGHPLDTYRSTGSSSAPTQISGFQGSDGNVYIAADNFDRNSGVSVYRVDPEHIADRGAWQPYNPANNSWGTAGQPATATITPPNQKWGEISFREIDGKAVLAGANFRNGQPENFTVEVHVGDSPTSVVRSSPIVVMSNAPGSPNNVPAPYGGYILPGSTLNNVGIFGSQWWGPKDALGNPLPVHYDVQDIRVNTPEQR</sequence>
<accession>A0A9P3Q5H9</accession>
<dbReference type="AlphaFoldDB" id="A0A9P3Q5H9"/>
<dbReference type="Pfam" id="PF13810">
    <property type="entry name" value="DUF4185"/>
    <property type="match status" value="1"/>
</dbReference>
<feature type="domain" description="DUF4185" evidence="1">
    <location>
        <begin position="220"/>
        <end position="536"/>
    </location>
</feature>